<dbReference type="EMBL" id="JAQNDK010000003">
    <property type="protein sequence ID" value="MDC0681347.1"/>
    <property type="molecule type" value="Genomic_DNA"/>
</dbReference>
<organism evidence="2 3">
    <name type="scientific">Sorangium atrum</name>
    <dbReference type="NCBI Taxonomy" id="2995308"/>
    <lineage>
        <taxon>Bacteria</taxon>
        <taxon>Pseudomonadati</taxon>
        <taxon>Myxococcota</taxon>
        <taxon>Polyangia</taxon>
        <taxon>Polyangiales</taxon>
        <taxon>Polyangiaceae</taxon>
        <taxon>Sorangium</taxon>
    </lineage>
</organism>
<evidence type="ECO:0000313" key="3">
    <source>
        <dbReference type="Proteomes" id="UP001217485"/>
    </source>
</evidence>
<comment type="caution">
    <text evidence="2">The sequence shown here is derived from an EMBL/GenBank/DDBJ whole genome shotgun (WGS) entry which is preliminary data.</text>
</comment>
<dbReference type="Proteomes" id="UP001217485">
    <property type="component" value="Unassembled WGS sequence"/>
</dbReference>
<feature type="compositionally biased region" description="Low complexity" evidence="1">
    <location>
        <begin position="41"/>
        <end position="59"/>
    </location>
</feature>
<evidence type="ECO:0000313" key="2">
    <source>
        <dbReference type="EMBL" id="MDC0681347.1"/>
    </source>
</evidence>
<keyword evidence="3" id="KW-1185">Reference proteome</keyword>
<dbReference type="RefSeq" id="WP_272098385.1">
    <property type="nucleotide sequence ID" value="NZ_JAQNDK010000003.1"/>
</dbReference>
<feature type="compositionally biased region" description="Low complexity" evidence="1">
    <location>
        <begin position="207"/>
        <end position="224"/>
    </location>
</feature>
<name>A0ABT5C4J8_9BACT</name>
<evidence type="ECO:0008006" key="4">
    <source>
        <dbReference type="Google" id="ProtNLM"/>
    </source>
</evidence>
<feature type="compositionally biased region" description="Basic and acidic residues" evidence="1">
    <location>
        <begin position="196"/>
        <end position="206"/>
    </location>
</feature>
<sequence length="250" mass="25355">MKYTQHEEWWNEPRAAVTSPGEDTSVSFSVDAPSLDMPSLDTPATTEDAAVTAPPAARAASEERDASSGQIDLTALKAGEEGARPQVLDLLPIFPFGEPPASAPVPEAPALDAPARAWRARSIAILLAGAGAIAALTAGISAPDAAATGPRATAGLAAAARAVEARLPRIEAPAERALAAPPVERNSAGDAPDDAVASRRAPENRARATGAAAATRAKPGPAAPDTTDRRAPTDPCRGDLLCAMRRATGG</sequence>
<evidence type="ECO:0000256" key="1">
    <source>
        <dbReference type="SAM" id="MobiDB-lite"/>
    </source>
</evidence>
<feature type="region of interest" description="Disordered" evidence="1">
    <location>
        <begin position="1"/>
        <end position="71"/>
    </location>
</feature>
<accession>A0ABT5C4J8</accession>
<proteinExistence type="predicted"/>
<reference evidence="2 3" key="1">
    <citation type="submission" date="2023-01" db="EMBL/GenBank/DDBJ databases">
        <title>Minimal conservation of predation-associated metabolite biosynthetic gene clusters underscores biosynthetic potential of Myxococcota including descriptions for ten novel species: Archangium lansinium sp. nov., Myxococcus landrumus sp. nov., Nannocystis bai.</title>
        <authorList>
            <person name="Ahearne A."/>
            <person name="Stevens C."/>
            <person name="Dowd S."/>
        </authorList>
    </citation>
    <scope>NUCLEOTIDE SEQUENCE [LARGE SCALE GENOMIC DNA]</scope>
    <source>
        <strain evidence="2 3">WIWO2</strain>
    </source>
</reference>
<protein>
    <recommendedName>
        <fullName evidence="4">Meckel syndrome type 1 protein</fullName>
    </recommendedName>
</protein>
<feature type="compositionally biased region" description="Basic and acidic residues" evidence="1">
    <location>
        <begin position="1"/>
        <end position="11"/>
    </location>
</feature>
<feature type="region of interest" description="Disordered" evidence="1">
    <location>
        <begin position="176"/>
        <end position="238"/>
    </location>
</feature>
<feature type="compositionally biased region" description="Low complexity" evidence="1">
    <location>
        <begin position="176"/>
        <end position="185"/>
    </location>
</feature>
<gene>
    <name evidence="2" type="ORF">POL72_26640</name>
</gene>